<dbReference type="GO" id="GO:0016020">
    <property type="term" value="C:membrane"/>
    <property type="evidence" value="ECO:0007669"/>
    <property type="project" value="InterPro"/>
</dbReference>
<dbReference type="EMBL" id="VXAS01017770">
    <property type="protein sequence ID" value="NXL23078.1"/>
    <property type="molecule type" value="Genomic_DNA"/>
</dbReference>
<dbReference type="GO" id="GO:0005042">
    <property type="term" value="F:netrin receptor activity"/>
    <property type="evidence" value="ECO:0007669"/>
    <property type="project" value="InterPro"/>
</dbReference>
<accession>A0A7L0R1G0</accession>
<name>A0A7L0R1G0_SETKR</name>
<proteinExistence type="predicted"/>
<dbReference type="Pfam" id="PF17217">
    <property type="entry name" value="UPA"/>
    <property type="match status" value="1"/>
</dbReference>
<evidence type="ECO:0000313" key="4">
    <source>
        <dbReference type="EMBL" id="NXL23078.1"/>
    </source>
</evidence>
<feature type="region of interest" description="Disordered" evidence="1">
    <location>
        <begin position="166"/>
        <end position="190"/>
    </location>
</feature>
<feature type="domain" description="UPA" evidence="3">
    <location>
        <begin position="1"/>
        <end position="55"/>
    </location>
</feature>
<dbReference type="PANTHER" id="PTHR12582:SF5">
    <property type="entry name" value="NETRIN RECEPTOR UNC5D"/>
    <property type="match status" value="1"/>
</dbReference>
<dbReference type="GO" id="GO:0007411">
    <property type="term" value="P:axon guidance"/>
    <property type="evidence" value="ECO:0007669"/>
    <property type="project" value="TreeGrafter"/>
</dbReference>
<dbReference type="InterPro" id="IPR000488">
    <property type="entry name" value="Death_dom"/>
</dbReference>
<evidence type="ECO:0000313" key="5">
    <source>
        <dbReference type="Proteomes" id="UP000550059"/>
    </source>
</evidence>
<reference evidence="4 5" key="1">
    <citation type="submission" date="2019-09" db="EMBL/GenBank/DDBJ databases">
        <title>Bird 10,000 Genomes (B10K) Project - Family phase.</title>
        <authorList>
            <person name="Zhang G."/>
        </authorList>
    </citation>
    <scope>NUCLEOTIDE SEQUENCE [LARGE SCALE GENOMIC DNA]</scope>
    <source>
        <strain evidence="4">B10K-DU-001-45</strain>
        <tissue evidence="4">Muscle</tissue>
    </source>
</reference>
<evidence type="ECO:0000259" key="3">
    <source>
        <dbReference type="Pfam" id="PF17217"/>
    </source>
</evidence>
<dbReference type="InterPro" id="IPR037936">
    <property type="entry name" value="UNC5A-D"/>
</dbReference>
<dbReference type="Pfam" id="PF00531">
    <property type="entry name" value="Death"/>
    <property type="match status" value="1"/>
</dbReference>
<evidence type="ECO:0000256" key="1">
    <source>
        <dbReference type="SAM" id="MobiDB-lite"/>
    </source>
</evidence>
<feature type="non-terminal residue" evidence="4">
    <location>
        <position position="1"/>
    </location>
</feature>
<dbReference type="Gene3D" id="1.10.533.10">
    <property type="entry name" value="Death Domain, Fas"/>
    <property type="match status" value="1"/>
</dbReference>
<dbReference type="AlphaFoldDB" id="A0A7L0R1G0"/>
<feature type="non-terminal residue" evidence="4">
    <location>
        <position position="190"/>
    </location>
</feature>
<keyword evidence="5" id="KW-1185">Reference proteome</keyword>
<dbReference type="SUPFAM" id="SSF47986">
    <property type="entry name" value="DEATH domain"/>
    <property type="match status" value="1"/>
</dbReference>
<feature type="domain" description="Death" evidence="2">
    <location>
        <begin position="118"/>
        <end position="167"/>
    </location>
</feature>
<sequence length="190" mass="20851">QEVPFSRVWRGSPRPLLGAFSLERFSPATTQLCCTVCVRQLQGHEQLLHVQTSVLEVQTPAPPGISPFFSPFPAGISPPSSPIFSPFPAGISPLSSPLFPCRNLCFPCKNLSLFLTHLLSFPCRNLSFFATQSSPSAVILDLWEARHQHDGDLDSLACALEEIGRTHSKPSEVPEPELDEPEFPCSRKGL</sequence>
<dbReference type="InterPro" id="IPR011029">
    <property type="entry name" value="DEATH-like_dom_sf"/>
</dbReference>
<comment type="caution">
    <text evidence="4">The sequence shown here is derived from an EMBL/GenBank/DDBJ whole genome shotgun (WGS) entry which is preliminary data.</text>
</comment>
<dbReference type="Proteomes" id="UP000550059">
    <property type="component" value="Unassembled WGS sequence"/>
</dbReference>
<protein>
    <submittedName>
        <fullName evidence="4">UNC5D protein</fullName>
    </submittedName>
</protein>
<evidence type="ECO:0000259" key="2">
    <source>
        <dbReference type="Pfam" id="PF00531"/>
    </source>
</evidence>
<gene>
    <name evidence="4" type="primary">Unc5d_1</name>
    <name evidence="4" type="ORF">SETKIR_R14500</name>
</gene>
<dbReference type="PANTHER" id="PTHR12582">
    <property type="entry name" value="NETRIN RECEPTOR UNC5"/>
    <property type="match status" value="1"/>
</dbReference>
<dbReference type="InterPro" id="IPR033772">
    <property type="entry name" value="UPA"/>
</dbReference>
<organism evidence="4 5">
    <name type="scientific">Setophaga kirtlandii</name>
    <name type="common">Kirtland's warbler</name>
    <name type="synonym">Dendroica kirtlandii</name>
    <dbReference type="NCBI Taxonomy" id="298831"/>
    <lineage>
        <taxon>Eukaryota</taxon>
        <taxon>Metazoa</taxon>
        <taxon>Chordata</taxon>
        <taxon>Craniata</taxon>
        <taxon>Vertebrata</taxon>
        <taxon>Euteleostomi</taxon>
        <taxon>Archelosauria</taxon>
        <taxon>Archosauria</taxon>
        <taxon>Dinosauria</taxon>
        <taxon>Saurischia</taxon>
        <taxon>Theropoda</taxon>
        <taxon>Coelurosauria</taxon>
        <taxon>Aves</taxon>
        <taxon>Neognathae</taxon>
        <taxon>Neoaves</taxon>
        <taxon>Telluraves</taxon>
        <taxon>Australaves</taxon>
        <taxon>Passeriformes</taxon>
        <taxon>Passeroidea</taxon>
        <taxon>Parulidae</taxon>
        <taxon>Setophaga</taxon>
    </lineage>
</organism>